<dbReference type="Pfam" id="PF18962">
    <property type="entry name" value="Por_Secre_tail"/>
    <property type="match status" value="1"/>
</dbReference>
<sequence>MIFFLGFSAKSQISIQFPTERAVFQRALNNQGDIYISGSIGQSVDRVEARLLEYKDDSLLVLQDWTAIENNSRIGSFTGKLTVKGGWYQLEVRSIVDEQEIDVATLSKVGVGEVFIISGQSNAQGVPGYGGTGAKDDRVNTADFLNQNFSKEPNTNLVFSQLNDNANIGPIGLTPWCWGQIGDSLAKRLDVPIMFFNTALTRTLSSNWYQSSIGQPTKDAIFQGYFQPGFPYQYLKTTMKHYASLFGIRAVLWHQGETDTYPGVPVEDEIFGYYKGVIDNIRTDFGHNMAWMFSRVSYSDGRTSQVVLNSHDRIINEPNFNIYEGPSTDALMIPRYDGVHFGNTAAVKGLEQLAEAWLDKLNTNFFDVCEPILLNPLVELDVDCFQDNQARVSVPENYSIYKWSDGGGGNERFLTSGAVSADLINDVGNFKIGTAVNIEAVVFEQPITFSAKTFICDEETLVLSSDTRFTDIVWNNDSLTAAIEIADGGTFSYQAKNAIGCEYESEILTIEDIPLPDFAQNLNLTINGAIAVGDTIVGFCEGISLAVEANLGFDSYFWSDSSDLQNRLLDNTTTVSYYGSYSPGCISKTSPSLSVVKYDKPAKPVIYSEAIFDLGVANEGDYDGFLWEKDGVTLSQTKAIIKTLESGAYALSVFRTYEDGTICTSEWSDVYQKDLINVDMNVAYPNPAENFIYLESPEIQTNVKVSLYDEMGKSVNPILFLPLWETRISIPVTQLEGGVYILVLESDQSLLRKKIVIP</sequence>
<dbReference type="AlphaFoldDB" id="A0A2Z4GC20"/>
<keyword evidence="5" id="KW-1185">Reference proteome</keyword>
<evidence type="ECO:0000256" key="1">
    <source>
        <dbReference type="ARBA" id="ARBA00022801"/>
    </source>
</evidence>
<name>A0A2Z4GC20_9BACT</name>
<dbReference type="KEGG" id="als:DJ013_11460"/>
<organism evidence="4 5">
    <name type="scientific">Arcticibacterium luteifluviistationis</name>
    <dbReference type="NCBI Taxonomy" id="1784714"/>
    <lineage>
        <taxon>Bacteria</taxon>
        <taxon>Pseudomonadati</taxon>
        <taxon>Bacteroidota</taxon>
        <taxon>Cytophagia</taxon>
        <taxon>Cytophagales</taxon>
        <taxon>Leadbetterellaceae</taxon>
        <taxon>Arcticibacterium</taxon>
    </lineage>
</organism>
<reference evidence="4 5" key="1">
    <citation type="submission" date="2018-05" db="EMBL/GenBank/DDBJ databases">
        <title>Complete genome sequence of Arcticibacterium luteifluviistationis SM1504T, a cytophagaceae bacterium isolated from Arctic surface seawater.</title>
        <authorList>
            <person name="Li Y."/>
            <person name="Qin Q.-L."/>
        </authorList>
    </citation>
    <scope>NUCLEOTIDE SEQUENCE [LARGE SCALE GENOMIC DNA]</scope>
    <source>
        <strain evidence="4 5">SM1504</strain>
    </source>
</reference>
<keyword evidence="1" id="KW-0378">Hydrolase</keyword>
<dbReference type="SUPFAM" id="SSF52266">
    <property type="entry name" value="SGNH hydrolase"/>
    <property type="match status" value="1"/>
</dbReference>
<dbReference type="Pfam" id="PF03629">
    <property type="entry name" value="SASA"/>
    <property type="match status" value="1"/>
</dbReference>
<dbReference type="RefSeq" id="WP_111371949.1">
    <property type="nucleotide sequence ID" value="NZ_CP029480.1"/>
</dbReference>
<dbReference type="NCBIfam" id="TIGR04183">
    <property type="entry name" value="Por_Secre_tail"/>
    <property type="match status" value="1"/>
</dbReference>
<proteinExistence type="predicted"/>
<dbReference type="InterPro" id="IPR026444">
    <property type="entry name" value="Secre_tail"/>
</dbReference>
<evidence type="ECO:0000313" key="4">
    <source>
        <dbReference type="EMBL" id="AWV98756.1"/>
    </source>
</evidence>
<evidence type="ECO:0000313" key="5">
    <source>
        <dbReference type="Proteomes" id="UP000249873"/>
    </source>
</evidence>
<dbReference type="GO" id="GO:0016788">
    <property type="term" value="F:hydrolase activity, acting on ester bonds"/>
    <property type="evidence" value="ECO:0007669"/>
    <property type="project" value="UniProtKB-ARBA"/>
</dbReference>
<dbReference type="OrthoDB" id="1488710at2"/>
<evidence type="ECO:0000259" key="3">
    <source>
        <dbReference type="Pfam" id="PF18962"/>
    </source>
</evidence>
<evidence type="ECO:0000259" key="2">
    <source>
        <dbReference type="Pfam" id="PF03629"/>
    </source>
</evidence>
<feature type="domain" description="Secretion system C-terminal sorting" evidence="3">
    <location>
        <begin position="684"/>
        <end position="757"/>
    </location>
</feature>
<dbReference type="EMBL" id="CP029480">
    <property type="protein sequence ID" value="AWV98756.1"/>
    <property type="molecule type" value="Genomic_DNA"/>
</dbReference>
<dbReference type="Proteomes" id="UP000249873">
    <property type="component" value="Chromosome"/>
</dbReference>
<protein>
    <recommendedName>
        <fullName evidence="6">Secretion system C-terminal sorting domain-containing protein</fullName>
    </recommendedName>
</protein>
<feature type="domain" description="Sialate O-acetylesterase" evidence="2">
    <location>
        <begin position="113"/>
        <end position="358"/>
    </location>
</feature>
<dbReference type="InterPro" id="IPR036514">
    <property type="entry name" value="SGNH_hydro_sf"/>
</dbReference>
<evidence type="ECO:0008006" key="6">
    <source>
        <dbReference type="Google" id="ProtNLM"/>
    </source>
</evidence>
<dbReference type="InterPro" id="IPR005181">
    <property type="entry name" value="SASA"/>
</dbReference>
<gene>
    <name evidence="4" type="ORF">DJ013_11460</name>
</gene>
<accession>A0A2Z4GC20</accession>
<dbReference type="Gene3D" id="3.40.50.1110">
    <property type="entry name" value="SGNH hydrolase"/>
    <property type="match status" value="1"/>
</dbReference>